<evidence type="ECO:0000313" key="4">
    <source>
        <dbReference type="EMBL" id="KAK1664376.1"/>
    </source>
</evidence>
<dbReference type="CDD" id="cd06257">
    <property type="entry name" value="DnaJ"/>
    <property type="match status" value="1"/>
</dbReference>
<accession>A0AAD8WJK6</accession>
<name>A0AAD8WJK6_LOLMU</name>
<dbReference type="InterPro" id="IPR051938">
    <property type="entry name" value="Apopto_cytoskel_mod"/>
</dbReference>
<dbReference type="GO" id="GO:0005783">
    <property type="term" value="C:endoplasmic reticulum"/>
    <property type="evidence" value="ECO:0007669"/>
    <property type="project" value="UniProtKB-ARBA"/>
</dbReference>
<evidence type="ECO:0000313" key="5">
    <source>
        <dbReference type="Proteomes" id="UP001231189"/>
    </source>
</evidence>
<evidence type="ECO:0000259" key="3">
    <source>
        <dbReference type="PROSITE" id="PS50076"/>
    </source>
</evidence>
<dbReference type="Pfam" id="PF00226">
    <property type="entry name" value="DnaJ"/>
    <property type="match status" value="1"/>
</dbReference>
<proteinExistence type="predicted"/>
<dbReference type="AlphaFoldDB" id="A0AAD8WJK6"/>
<evidence type="ECO:0000256" key="1">
    <source>
        <dbReference type="ARBA" id="ARBA00023186"/>
    </source>
</evidence>
<dbReference type="Gene3D" id="1.10.287.110">
    <property type="entry name" value="DnaJ domain"/>
    <property type="match status" value="1"/>
</dbReference>
<keyword evidence="1" id="KW-0143">Chaperone</keyword>
<feature type="compositionally biased region" description="Low complexity" evidence="2">
    <location>
        <begin position="111"/>
        <end position="131"/>
    </location>
</feature>
<dbReference type="PROSITE" id="PS00636">
    <property type="entry name" value="DNAJ_1"/>
    <property type="match status" value="1"/>
</dbReference>
<dbReference type="SMART" id="SM00271">
    <property type="entry name" value="DnaJ"/>
    <property type="match status" value="1"/>
</dbReference>
<dbReference type="Proteomes" id="UP001231189">
    <property type="component" value="Unassembled WGS sequence"/>
</dbReference>
<dbReference type="PANTHER" id="PTHR44145">
    <property type="entry name" value="DNAJ HOMOLOG SUBFAMILY A MEMBER 3, MITOCHONDRIAL"/>
    <property type="match status" value="1"/>
</dbReference>
<feature type="region of interest" description="Disordered" evidence="2">
    <location>
        <begin position="70"/>
        <end position="131"/>
    </location>
</feature>
<dbReference type="EMBL" id="JAUUTY010000003">
    <property type="protein sequence ID" value="KAK1664376.1"/>
    <property type="molecule type" value="Genomic_DNA"/>
</dbReference>
<keyword evidence="5" id="KW-1185">Reference proteome</keyword>
<sequence length="143" mass="15478">MGGLYRALGLARNASKIDIKNAYLRLAQRYHPDHQPQADAAACAEAARRFREAKDAYDLLSDDCRRAEYDRQLRRSSSSSSSSYWQDGSSASSSSSSSNHEKNRHGGGTSGSSSSSSSSGYRHSGSSSSSSSKNYLVMAVLYF</sequence>
<evidence type="ECO:0000256" key="2">
    <source>
        <dbReference type="SAM" id="MobiDB-lite"/>
    </source>
</evidence>
<dbReference type="PRINTS" id="PR00625">
    <property type="entry name" value="JDOMAIN"/>
</dbReference>
<dbReference type="PANTHER" id="PTHR44145:SF3">
    <property type="entry name" value="DNAJ HOMOLOG SUBFAMILY A MEMBER 3, MITOCHONDRIAL"/>
    <property type="match status" value="1"/>
</dbReference>
<dbReference type="InterPro" id="IPR018253">
    <property type="entry name" value="DnaJ_domain_CS"/>
</dbReference>
<gene>
    <name evidence="4" type="ORF">QYE76_052535</name>
</gene>
<comment type="caution">
    <text evidence="4">The sequence shown here is derived from an EMBL/GenBank/DDBJ whole genome shotgun (WGS) entry which is preliminary data.</text>
</comment>
<feature type="compositionally biased region" description="Low complexity" evidence="2">
    <location>
        <begin position="76"/>
        <end position="98"/>
    </location>
</feature>
<dbReference type="InterPro" id="IPR001623">
    <property type="entry name" value="DnaJ_domain"/>
</dbReference>
<feature type="domain" description="J" evidence="3">
    <location>
        <begin position="3"/>
        <end position="73"/>
    </location>
</feature>
<dbReference type="InterPro" id="IPR036869">
    <property type="entry name" value="J_dom_sf"/>
</dbReference>
<reference evidence="4" key="1">
    <citation type="submission" date="2023-07" db="EMBL/GenBank/DDBJ databases">
        <title>A chromosome-level genome assembly of Lolium multiflorum.</title>
        <authorList>
            <person name="Chen Y."/>
            <person name="Copetti D."/>
            <person name="Kolliker R."/>
            <person name="Studer B."/>
        </authorList>
    </citation>
    <scope>NUCLEOTIDE SEQUENCE</scope>
    <source>
        <strain evidence="4">02402/16</strain>
        <tissue evidence="4">Leaf</tissue>
    </source>
</reference>
<protein>
    <recommendedName>
        <fullName evidence="3">J domain-containing protein</fullName>
    </recommendedName>
</protein>
<organism evidence="4 5">
    <name type="scientific">Lolium multiflorum</name>
    <name type="common">Italian ryegrass</name>
    <name type="synonym">Lolium perenne subsp. multiflorum</name>
    <dbReference type="NCBI Taxonomy" id="4521"/>
    <lineage>
        <taxon>Eukaryota</taxon>
        <taxon>Viridiplantae</taxon>
        <taxon>Streptophyta</taxon>
        <taxon>Embryophyta</taxon>
        <taxon>Tracheophyta</taxon>
        <taxon>Spermatophyta</taxon>
        <taxon>Magnoliopsida</taxon>
        <taxon>Liliopsida</taxon>
        <taxon>Poales</taxon>
        <taxon>Poaceae</taxon>
        <taxon>BOP clade</taxon>
        <taxon>Pooideae</taxon>
        <taxon>Poodae</taxon>
        <taxon>Poeae</taxon>
        <taxon>Poeae Chloroplast Group 2 (Poeae type)</taxon>
        <taxon>Loliodinae</taxon>
        <taxon>Loliinae</taxon>
        <taxon>Lolium</taxon>
    </lineage>
</organism>
<dbReference type="PROSITE" id="PS50076">
    <property type="entry name" value="DNAJ_2"/>
    <property type="match status" value="1"/>
</dbReference>
<dbReference type="SUPFAM" id="SSF46565">
    <property type="entry name" value="Chaperone J-domain"/>
    <property type="match status" value="1"/>
</dbReference>